<comment type="similarity">
    <text evidence="1">Belongs to the peptidase C2 family.</text>
</comment>
<sequence>MEQIPLSAHSAATTCRNEDPIVMEQTQISVETLDFWTAEDTARALRDVPYDCYLGIKFYHKDPLPFLLDDAKTNGQRALFLDHEFPVHSQVLVNTTPTSQFALQPGIITSSNCRDLASGGDKRSQRVVHFCRLAASHRWKRKSHLYPLFSTISADNTLQGRIGNCGFCSGFASLASQWPQFIRDAFGQCSEKALAQCGAFSVRLYPQGKERYLLLDDYLLCNCNREEPPSLHSQLGDTWPEYLEKVIVKVQGSYASLDGHYKYNSLYRHPARALQLLTGAPLAMEVRYERTQLNEIYAVLEASQGVCARVAHCRKRVEGLCANHGYSILWVGVVANTRLVCLRNPHGKSSYTGKFGYGWKGWHSSAGALLATELVKLGCFRKCPNSGRPLWCDEVSPRSSATSGHHNLQCGKELIEEDNGIFLMGISSFTDCFPVSTFVGPIGDHSSSRGQETTMHLKAECAQPDCVPLIRPENLRCVLPLLRKALKNPVKSI</sequence>
<dbReference type="Gene3D" id="3.90.70.10">
    <property type="entry name" value="Cysteine proteinases"/>
    <property type="match status" value="1"/>
</dbReference>
<evidence type="ECO:0000256" key="3">
    <source>
        <dbReference type="ARBA" id="ARBA00022801"/>
    </source>
</evidence>
<dbReference type="PROSITE" id="PS50203">
    <property type="entry name" value="CALPAIN_CAT"/>
    <property type="match status" value="1"/>
</dbReference>
<organism evidence="8 9">
    <name type="scientific">Seminavis robusta</name>
    <dbReference type="NCBI Taxonomy" id="568900"/>
    <lineage>
        <taxon>Eukaryota</taxon>
        <taxon>Sar</taxon>
        <taxon>Stramenopiles</taxon>
        <taxon>Ochrophyta</taxon>
        <taxon>Bacillariophyta</taxon>
        <taxon>Bacillariophyceae</taxon>
        <taxon>Bacillariophycidae</taxon>
        <taxon>Naviculales</taxon>
        <taxon>Naviculaceae</taxon>
        <taxon>Seminavis</taxon>
    </lineage>
</organism>
<keyword evidence="9" id="KW-1185">Reference proteome</keyword>
<reference evidence="8" key="1">
    <citation type="submission" date="2020-06" db="EMBL/GenBank/DDBJ databases">
        <authorList>
            <consortium name="Plant Systems Biology data submission"/>
        </authorList>
    </citation>
    <scope>NUCLEOTIDE SEQUENCE</scope>
    <source>
        <strain evidence="8">D6</strain>
    </source>
</reference>
<keyword evidence="4 6" id="KW-0788">Thiol protease</keyword>
<dbReference type="EMBL" id="CAICTM010000768">
    <property type="protein sequence ID" value="CAB9516242.1"/>
    <property type="molecule type" value="Genomic_DNA"/>
</dbReference>
<accession>A0A9N8E809</accession>
<protein>
    <submittedName>
        <fullName evidence="8">Calpain-15</fullName>
    </submittedName>
</protein>
<evidence type="ECO:0000313" key="9">
    <source>
        <dbReference type="Proteomes" id="UP001153069"/>
    </source>
</evidence>
<dbReference type="AlphaFoldDB" id="A0A9N8E809"/>
<dbReference type="SUPFAM" id="SSF54001">
    <property type="entry name" value="Cysteine proteinases"/>
    <property type="match status" value="1"/>
</dbReference>
<gene>
    <name evidence="8" type="ORF">SEMRO_769_G199880.1</name>
</gene>
<comment type="caution">
    <text evidence="8">The sequence shown here is derived from an EMBL/GenBank/DDBJ whole genome shotgun (WGS) entry which is preliminary data.</text>
</comment>
<dbReference type="InterPro" id="IPR022684">
    <property type="entry name" value="Calpain_cysteine_protease"/>
</dbReference>
<dbReference type="Proteomes" id="UP001153069">
    <property type="component" value="Unassembled WGS sequence"/>
</dbReference>
<evidence type="ECO:0000256" key="4">
    <source>
        <dbReference type="ARBA" id="ARBA00022807"/>
    </source>
</evidence>
<name>A0A9N8E809_9STRA</name>
<dbReference type="Pfam" id="PF00648">
    <property type="entry name" value="Peptidase_C2"/>
    <property type="match status" value="1"/>
</dbReference>
<feature type="active site" evidence="5 6">
    <location>
        <position position="324"/>
    </location>
</feature>
<evidence type="ECO:0000313" key="8">
    <source>
        <dbReference type="EMBL" id="CAB9516242.1"/>
    </source>
</evidence>
<keyword evidence="2 6" id="KW-0645">Protease</keyword>
<keyword evidence="3 6" id="KW-0378">Hydrolase</keyword>
<evidence type="ECO:0000256" key="1">
    <source>
        <dbReference type="ARBA" id="ARBA00007623"/>
    </source>
</evidence>
<dbReference type="GO" id="GO:0004198">
    <property type="term" value="F:calcium-dependent cysteine-type endopeptidase activity"/>
    <property type="evidence" value="ECO:0007669"/>
    <property type="project" value="InterPro"/>
</dbReference>
<dbReference type="InterPro" id="IPR038765">
    <property type="entry name" value="Papain-like_cys_pep_sf"/>
</dbReference>
<feature type="domain" description="Calpain catalytic" evidence="7">
    <location>
        <begin position="79"/>
        <end position="380"/>
    </location>
</feature>
<evidence type="ECO:0000256" key="5">
    <source>
        <dbReference type="PIRSR" id="PIRSR622684-1"/>
    </source>
</evidence>
<dbReference type="OrthoDB" id="424753at2759"/>
<evidence type="ECO:0000256" key="2">
    <source>
        <dbReference type="ARBA" id="ARBA00022670"/>
    </source>
</evidence>
<proteinExistence type="inferred from homology"/>
<feature type="active site" evidence="5 6">
    <location>
        <position position="165"/>
    </location>
</feature>
<dbReference type="PANTHER" id="PTHR10183">
    <property type="entry name" value="CALPAIN"/>
    <property type="match status" value="1"/>
</dbReference>
<dbReference type="InterPro" id="IPR001300">
    <property type="entry name" value="Peptidase_C2_calpain_cat"/>
</dbReference>
<dbReference type="SMART" id="SM00230">
    <property type="entry name" value="CysPc"/>
    <property type="match status" value="1"/>
</dbReference>
<evidence type="ECO:0000259" key="7">
    <source>
        <dbReference type="PROSITE" id="PS50203"/>
    </source>
</evidence>
<dbReference type="GO" id="GO:0006508">
    <property type="term" value="P:proteolysis"/>
    <property type="evidence" value="ECO:0007669"/>
    <property type="project" value="UniProtKB-KW"/>
</dbReference>
<dbReference type="PANTHER" id="PTHR10183:SF379">
    <property type="entry name" value="CALPAIN-5"/>
    <property type="match status" value="1"/>
</dbReference>
<feature type="active site" evidence="5 6">
    <location>
        <position position="344"/>
    </location>
</feature>
<evidence type="ECO:0000256" key="6">
    <source>
        <dbReference type="PROSITE-ProRule" id="PRU00239"/>
    </source>
</evidence>